<organism evidence="1 2">
    <name type="scientific">Halotalea alkalilenta</name>
    <dbReference type="NCBI Taxonomy" id="376489"/>
    <lineage>
        <taxon>Bacteria</taxon>
        <taxon>Pseudomonadati</taxon>
        <taxon>Pseudomonadota</taxon>
        <taxon>Gammaproteobacteria</taxon>
        <taxon>Oceanospirillales</taxon>
        <taxon>Halomonadaceae</taxon>
        <taxon>Halotalea</taxon>
    </lineage>
</organism>
<keyword evidence="2" id="KW-1185">Reference proteome</keyword>
<proteinExistence type="predicted"/>
<dbReference type="STRING" id="376489.A5892_09525"/>
<sequence length="403" mass="45201">MKETSVSQLQLLRSRRDFLRSAALGASALALPLALDLPASRLWAAGPATVRGYGVTTSQLKDWSVMAQSIGVQMEFTGTGNDVGVFLRDVVAAGLGDQTDIFVFEAGTQDILGPRGTYLPIDTQHPALTLWERTPDEWKHSRVVQDAEGNQWGVPVIGNADSFGYFPEKLGLDPDSEEELSWSLVFDDPRTRGRVSFDRTWGYSLPMAALYLQSKTGKPFSNCADLEPEETRQVVDFLIERKRAGQFRTLHTSFEEQIQLLSNREVDVINCWEPAVREVNLKLGKDATRYAYTQEGYYKWGHGAYLPVQAGDRDNLDAIYKVLNYYLGGEYRALQARDRGYAGPNMDLAVAYARENDWSAEDIAALEETERKIARKFSKPLVSTTTPSNADSMEEQWQRFLNA</sequence>
<dbReference type="RefSeq" id="WP_064122601.1">
    <property type="nucleotide sequence ID" value="NZ_CP015243.1"/>
</dbReference>
<dbReference type="PROSITE" id="PS51318">
    <property type="entry name" value="TAT"/>
    <property type="match status" value="1"/>
</dbReference>
<dbReference type="EMBL" id="CP015243">
    <property type="protein sequence ID" value="ANF57673.1"/>
    <property type="molecule type" value="Genomic_DNA"/>
</dbReference>
<protein>
    <recommendedName>
        <fullName evidence="3">Spermidine/putrescine ABC transporter substrate-binding protein</fullName>
    </recommendedName>
</protein>
<dbReference type="SUPFAM" id="SSF53850">
    <property type="entry name" value="Periplasmic binding protein-like II"/>
    <property type="match status" value="1"/>
</dbReference>
<dbReference type="AlphaFoldDB" id="A0A172YEL7"/>
<evidence type="ECO:0000313" key="1">
    <source>
        <dbReference type="EMBL" id="ANF57673.1"/>
    </source>
</evidence>
<dbReference type="InterPro" id="IPR006311">
    <property type="entry name" value="TAT_signal"/>
</dbReference>
<gene>
    <name evidence="1" type="ORF">A5892_09525</name>
</gene>
<name>A0A172YEL7_9GAMM</name>
<dbReference type="KEGG" id="haa:A5892_09525"/>
<evidence type="ECO:0008006" key="3">
    <source>
        <dbReference type="Google" id="ProtNLM"/>
    </source>
</evidence>
<reference evidence="1 2" key="1">
    <citation type="submission" date="2016-04" db="EMBL/GenBank/DDBJ databases">
        <title>Complete Genome Sequence of Halotalea alkalilenta IHB B 13600.</title>
        <authorList>
            <person name="Swarnkar M.K."/>
            <person name="Sharma A."/>
            <person name="Kaushal K."/>
            <person name="Soni R."/>
            <person name="Rana S."/>
            <person name="Singh A.K."/>
            <person name="Gulati A."/>
        </authorList>
    </citation>
    <scope>NUCLEOTIDE SEQUENCE [LARGE SCALE GENOMIC DNA]</scope>
    <source>
        <strain evidence="1 2">IHB B 13600</strain>
    </source>
</reference>
<dbReference type="Proteomes" id="UP000077875">
    <property type="component" value="Chromosome"/>
</dbReference>
<accession>A0A172YEL7</accession>
<evidence type="ECO:0000313" key="2">
    <source>
        <dbReference type="Proteomes" id="UP000077875"/>
    </source>
</evidence>
<dbReference type="Gene3D" id="3.40.190.10">
    <property type="entry name" value="Periplasmic binding protein-like II"/>
    <property type="match status" value="2"/>
</dbReference>